<organism evidence="1 2">
    <name type="scientific">Clostridium mobile</name>
    <dbReference type="NCBI Taxonomy" id="2841512"/>
    <lineage>
        <taxon>Bacteria</taxon>
        <taxon>Bacillati</taxon>
        <taxon>Bacillota</taxon>
        <taxon>Clostridia</taxon>
        <taxon>Eubacteriales</taxon>
        <taxon>Clostridiaceae</taxon>
        <taxon>Clostridium</taxon>
    </lineage>
</organism>
<evidence type="ECO:0000313" key="2">
    <source>
        <dbReference type="Proteomes" id="UP000726170"/>
    </source>
</evidence>
<dbReference type="EMBL" id="JAHLQF010000002">
    <property type="protein sequence ID" value="MBU5484856.1"/>
    <property type="molecule type" value="Genomic_DNA"/>
</dbReference>
<name>A0ABS6EJK0_9CLOT</name>
<proteinExistence type="predicted"/>
<evidence type="ECO:0000313" key="1">
    <source>
        <dbReference type="EMBL" id="MBU5484856.1"/>
    </source>
</evidence>
<accession>A0ABS6EJK0</accession>
<reference evidence="1 2" key="1">
    <citation type="submission" date="2021-06" db="EMBL/GenBank/DDBJ databases">
        <authorList>
            <person name="Sun Q."/>
            <person name="Li D."/>
        </authorList>
    </citation>
    <scope>NUCLEOTIDE SEQUENCE [LARGE SCALE GENOMIC DNA]</scope>
    <source>
        <strain evidence="1 2">MSJ-11</strain>
    </source>
</reference>
<gene>
    <name evidence="1" type="ORF">KQI86_10965</name>
</gene>
<keyword evidence="2" id="KW-1185">Reference proteome</keyword>
<sequence length="142" mass="16914">MKIYKNGKYIYINDDKENNDRDNNIDKNNDINSDKDKKGKISIDIYYPRVNDKSVYEQYKSREPVMKIINMSSTKLTILSKVFLNTGDFINFSLALRDYPSFWCLCEVKNIKFQDEYCETECQFYSLTMEQINSIKQYINSI</sequence>
<protein>
    <submittedName>
        <fullName evidence="1">PilZ domain-containing protein</fullName>
    </submittedName>
</protein>
<comment type="caution">
    <text evidence="1">The sequence shown here is derived from an EMBL/GenBank/DDBJ whole genome shotgun (WGS) entry which is preliminary data.</text>
</comment>
<dbReference type="RefSeq" id="WP_216439367.1">
    <property type="nucleotide sequence ID" value="NZ_JAHLQF010000002.1"/>
</dbReference>
<dbReference type="Proteomes" id="UP000726170">
    <property type="component" value="Unassembled WGS sequence"/>
</dbReference>